<feature type="compositionally biased region" description="Basic and acidic residues" evidence="1">
    <location>
        <begin position="1"/>
        <end position="16"/>
    </location>
</feature>
<dbReference type="VEuPathDB" id="FungiDB:BDBG_17653"/>
<gene>
    <name evidence="2" type="ORF">BDBG_17653</name>
</gene>
<feature type="compositionally biased region" description="Low complexity" evidence="1">
    <location>
        <begin position="160"/>
        <end position="179"/>
    </location>
</feature>
<dbReference type="OrthoDB" id="5403634at2759"/>
<dbReference type="KEGG" id="bgh:BDBG_17653"/>
<keyword evidence="3" id="KW-1185">Reference proteome</keyword>
<sequence length="538" mass="60858">MHTRMINEPKNYDYDHMPSSVTSNPPHKHKPHPSNRSRFRKRQKLDTSASAYWDNLSKIWLTKDALEELDRRNSHLKPPQNLHRPITQCFHTELKKKHCNPFQFAPTFLHDCAPTCSKQIKRVSRSGGPDLTDLRNYPKPESFLEKAMSSRSRSRKRRAGSPPSASTDTRGTTKSTSTTPYNRNFQQNLIDHGVYPDGYEYPDGRIPVMPNNWEEINETLARPRSSLSPSKFSDEHFRKFKRADTHASKEQPVTTSVIPIIEGDVDDPKCTGGGYLLGNLAPLTDGTLAQAKPDHFYGARPEQLNHRIRNELCNYIIPSTQDDLPMVPNFFLEAKGPDGSLAVDTRQACYDGALGARGMHTLQSYQQDRSTYDNSAYTLTSTYHGGQLKLYTTHLTEPEGPGHRPEYIMTQLNTWGMTGNLETFRQGACAYRNARDWAKEKRDGFIRLANERCPDAKSQQHCASQRETATDEAVTLDDSDVSTVFDEGAHQDVQWSFTTPVEDADEESSILSRMPKKPRLNASVSFGGTVDRITSHPN</sequence>
<feature type="region of interest" description="Disordered" evidence="1">
    <location>
        <begin position="1"/>
        <end position="43"/>
    </location>
</feature>
<feature type="compositionally biased region" description="Basic and acidic residues" evidence="1">
    <location>
        <begin position="132"/>
        <end position="144"/>
    </location>
</feature>
<evidence type="ECO:0000256" key="1">
    <source>
        <dbReference type="SAM" id="MobiDB-lite"/>
    </source>
</evidence>
<organism evidence="2 3">
    <name type="scientific">Blastomyces gilchristii (strain SLH14081)</name>
    <name type="common">Blastomyces dermatitidis</name>
    <dbReference type="NCBI Taxonomy" id="559298"/>
    <lineage>
        <taxon>Eukaryota</taxon>
        <taxon>Fungi</taxon>
        <taxon>Dikarya</taxon>
        <taxon>Ascomycota</taxon>
        <taxon>Pezizomycotina</taxon>
        <taxon>Eurotiomycetes</taxon>
        <taxon>Eurotiomycetidae</taxon>
        <taxon>Onygenales</taxon>
        <taxon>Ajellomycetaceae</taxon>
        <taxon>Blastomyces</taxon>
    </lineage>
</organism>
<accession>A0A179V135</accession>
<reference evidence="3" key="1">
    <citation type="journal article" date="2015" name="PLoS Genet.">
        <title>The dynamic genome and transcriptome of the human fungal pathogen Blastomyces and close relative Emmonsia.</title>
        <authorList>
            <person name="Munoz J.F."/>
            <person name="Gauthier G.M."/>
            <person name="Desjardins C.A."/>
            <person name="Gallo J.E."/>
            <person name="Holder J."/>
            <person name="Sullivan T.D."/>
            <person name="Marty A.J."/>
            <person name="Carmen J.C."/>
            <person name="Chen Z."/>
            <person name="Ding L."/>
            <person name="Gujja S."/>
            <person name="Magrini V."/>
            <person name="Misas E."/>
            <person name="Mitreva M."/>
            <person name="Priest M."/>
            <person name="Saif S."/>
            <person name="Whiston E.A."/>
            <person name="Young S."/>
            <person name="Zeng Q."/>
            <person name="Goldman W.E."/>
            <person name="Mardis E.R."/>
            <person name="Taylor J.W."/>
            <person name="McEwen J.G."/>
            <person name="Clay O.K."/>
            <person name="Klein B.S."/>
            <person name="Cuomo C.A."/>
        </authorList>
    </citation>
    <scope>NUCLEOTIDE SEQUENCE [LARGE SCALE GENOMIC DNA]</scope>
    <source>
        <strain evidence="3">SLH14081</strain>
    </source>
</reference>
<proteinExistence type="predicted"/>
<evidence type="ECO:0000313" key="3">
    <source>
        <dbReference type="Proteomes" id="UP000002038"/>
    </source>
</evidence>
<dbReference type="AlphaFoldDB" id="A0A179V135"/>
<protein>
    <submittedName>
        <fullName evidence="2">Uncharacterized protein</fullName>
    </submittedName>
</protein>
<evidence type="ECO:0000313" key="2">
    <source>
        <dbReference type="EMBL" id="OAT12312.1"/>
    </source>
</evidence>
<dbReference type="GeneID" id="42529281"/>
<name>A0A179V135_BLAGS</name>
<feature type="compositionally biased region" description="Basic residues" evidence="1">
    <location>
        <begin position="26"/>
        <end position="43"/>
    </location>
</feature>
<dbReference type="RefSeq" id="XP_031580313.1">
    <property type="nucleotide sequence ID" value="XM_031725326.1"/>
</dbReference>
<dbReference type="Proteomes" id="UP000002038">
    <property type="component" value="Unassembled WGS sequence"/>
</dbReference>
<feature type="region of interest" description="Disordered" evidence="1">
    <location>
        <begin position="122"/>
        <end position="187"/>
    </location>
</feature>
<dbReference type="EMBL" id="GG657467">
    <property type="protein sequence ID" value="OAT12312.1"/>
    <property type="molecule type" value="Genomic_DNA"/>
</dbReference>